<evidence type="ECO:0000259" key="10">
    <source>
        <dbReference type="PROSITE" id="PS50262"/>
    </source>
</evidence>
<dbReference type="GO" id="GO:0005886">
    <property type="term" value="C:plasma membrane"/>
    <property type="evidence" value="ECO:0007669"/>
    <property type="project" value="TreeGrafter"/>
</dbReference>
<organism evidence="11 12">
    <name type="scientific">Ameiurus melas</name>
    <name type="common">Black bullhead</name>
    <name type="synonym">Silurus melas</name>
    <dbReference type="NCBI Taxonomy" id="219545"/>
    <lineage>
        <taxon>Eukaryota</taxon>
        <taxon>Metazoa</taxon>
        <taxon>Chordata</taxon>
        <taxon>Craniata</taxon>
        <taxon>Vertebrata</taxon>
        <taxon>Euteleostomi</taxon>
        <taxon>Actinopterygii</taxon>
        <taxon>Neopterygii</taxon>
        <taxon>Teleostei</taxon>
        <taxon>Ostariophysi</taxon>
        <taxon>Siluriformes</taxon>
        <taxon>Ictaluridae</taxon>
        <taxon>Ameiurus</taxon>
    </lineage>
</organism>
<dbReference type="GO" id="GO:0004930">
    <property type="term" value="F:G protein-coupled receptor activity"/>
    <property type="evidence" value="ECO:0007669"/>
    <property type="project" value="UniProtKB-KW"/>
</dbReference>
<dbReference type="PANTHER" id="PTHR24232">
    <property type="entry name" value="G-PROTEIN COUPLED RECEPTOR"/>
    <property type="match status" value="1"/>
</dbReference>
<feature type="transmembrane region" description="Helical" evidence="9">
    <location>
        <begin position="254"/>
        <end position="278"/>
    </location>
</feature>
<comment type="caution">
    <text evidence="11">The sequence shown here is derived from an EMBL/GenBank/DDBJ whole genome shotgun (WGS) entry which is preliminary data.</text>
</comment>
<name>A0A7J6B6F8_AMEME</name>
<reference evidence="11 12" key="1">
    <citation type="submission" date="2020-02" db="EMBL/GenBank/DDBJ databases">
        <title>A chromosome-scale genome assembly of the black bullhead catfish (Ameiurus melas).</title>
        <authorList>
            <person name="Wen M."/>
            <person name="Zham M."/>
            <person name="Cabau C."/>
            <person name="Klopp C."/>
            <person name="Donnadieu C."/>
            <person name="Roques C."/>
            <person name="Bouchez O."/>
            <person name="Lampietro C."/>
            <person name="Jouanno E."/>
            <person name="Herpin A."/>
            <person name="Louis A."/>
            <person name="Berthelot C."/>
            <person name="Parey E."/>
            <person name="Roest-Crollius H."/>
            <person name="Braasch I."/>
            <person name="Postlethwait J."/>
            <person name="Robinson-Rechavi M."/>
            <person name="Echchiki A."/>
            <person name="Begum T."/>
            <person name="Montfort J."/>
            <person name="Schartl M."/>
            <person name="Bobe J."/>
            <person name="Guiguen Y."/>
        </authorList>
    </citation>
    <scope>NUCLEOTIDE SEQUENCE [LARGE SCALE GENOMIC DNA]</scope>
    <source>
        <strain evidence="11">M_S1</strain>
        <tissue evidence="11">Blood</tissue>
    </source>
</reference>
<feature type="transmembrane region" description="Helical" evidence="9">
    <location>
        <begin position="99"/>
        <end position="118"/>
    </location>
</feature>
<proteinExistence type="predicted"/>
<dbReference type="GO" id="GO:0035025">
    <property type="term" value="P:positive regulation of Rho protein signal transduction"/>
    <property type="evidence" value="ECO:0007669"/>
    <property type="project" value="TreeGrafter"/>
</dbReference>
<dbReference type="PANTHER" id="PTHR24232:SF107">
    <property type="entry name" value="HYDROXYCARBOXYLIC ACID RECEPTOR 2-LIKE"/>
    <property type="match status" value="1"/>
</dbReference>
<comment type="subcellular location">
    <subcellularLocation>
        <location evidence="1">Membrane</location>
        <topology evidence="1">Multi-pass membrane protein</topology>
    </subcellularLocation>
</comment>
<dbReference type="SUPFAM" id="SSF81321">
    <property type="entry name" value="Family A G protein-coupled receptor-like"/>
    <property type="match status" value="1"/>
</dbReference>
<keyword evidence="2 9" id="KW-0812">Transmembrane</keyword>
<gene>
    <name evidence="11" type="ORF">AMELA_G00054280</name>
</gene>
<dbReference type="PROSITE" id="PS50262">
    <property type="entry name" value="G_PROTEIN_RECEP_F1_2"/>
    <property type="match status" value="1"/>
</dbReference>
<evidence type="ECO:0000256" key="5">
    <source>
        <dbReference type="ARBA" id="ARBA00023136"/>
    </source>
</evidence>
<keyword evidence="5 9" id="KW-0472">Membrane</keyword>
<keyword evidence="12" id="KW-1185">Reference proteome</keyword>
<feature type="transmembrane region" description="Helical" evidence="9">
    <location>
        <begin position="226"/>
        <end position="248"/>
    </location>
</feature>
<keyword evidence="3 9" id="KW-1133">Transmembrane helix</keyword>
<protein>
    <recommendedName>
        <fullName evidence="10">G-protein coupled receptors family 1 profile domain-containing protein</fullName>
    </recommendedName>
</protein>
<keyword evidence="8" id="KW-0807">Transducer</keyword>
<evidence type="ECO:0000256" key="7">
    <source>
        <dbReference type="ARBA" id="ARBA00023180"/>
    </source>
</evidence>
<dbReference type="GO" id="GO:0007200">
    <property type="term" value="P:phospholipase C-activating G protein-coupled receptor signaling pathway"/>
    <property type="evidence" value="ECO:0007669"/>
    <property type="project" value="TreeGrafter"/>
</dbReference>
<feature type="transmembrane region" description="Helical" evidence="9">
    <location>
        <begin position="29"/>
        <end position="58"/>
    </location>
</feature>
<evidence type="ECO:0000256" key="9">
    <source>
        <dbReference type="SAM" id="Phobius"/>
    </source>
</evidence>
<keyword evidence="4" id="KW-0297">G-protein coupled receptor</keyword>
<feature type="transmembrane region" description="Helical" evidence="9">
    <location>
        <begin position="172"/>
        <end position="196"/>
    </location>
</feature>
<evidence type="ECO:0000256" key="3">
    <source>
        <dbReference type="ARBA" id="ARBA00022989"/>
    </source>
</evidence>
<evidence type="ECO:0000256" key="4">
    <source>
        <dbReference type="ARBA" id="ARBA00023040"/>
    </source>
</evidence>
<evidence type="ECO:0000256" key="2">
    <source>
        <dbReference type="ARBA" id="ARBA00022692"/>
    </source>
</evidence>
<dbReference type="Gene3D" id="1.20.1070.10">
    <property type="entry name" value="Rhodopsin 7-helix transmembrane proteins"/>
    <property type="match status" value="2"/>
</dbReference>
<dbReference type="AlphaFoldDB" id="A0A7J6B6F8"/>
<keyword evidence="6" id="KW-0675">Receptor</keyword>
<evidence type="ECO:0000256" key="6">
    <source>
        <dbReference type="ARBA" id="ARBA00023170"/>
    </source>
</evidence>
<dbReference type="EMBL" id="JAAGNN010000004">
    <property type="protein sequence ID" value="KAF4090635.1"/>
    <property type="molecule type" value="Genomic_DNA"/>
</dbReference>
<evidence type="ECO:0000313" key="11">
    <source>
        <dbReference type="EMBL" id="KAF4090635.1"/>
    </source>
</evidence>
<accession>A0A7J6B6F8</accession>
<evidence type="ECO:0000313" key="12">
    <source>
        <dbReference type="Proteomes" id="UP000593565"/>
    </source>
</evidence>
<feature type="transmembrane region" description="Helical" evidence="9">
    <location>
        <begin position="70"/>
        <end position="93"/>
    </location>
</feature>
<dbReference type="Proteomes" id="UP000593565">
    <property type="component" value="Unassembled WGS sequence"/>
</dbReference>
<keyword evidence="7" id="KW-0325">Glycoprotein</keyword>
<sequence>MAKRSEQFINSTLDVLSSLMPEDCLKGNYFGFIFSHFITALCFLLVTPAHLWCLWVHFCTKRKIKVTQFFFLNNIIMELIFCMECGIELLSMVFVKNYMMWNVLYFFFGLSWVGRPLLQTCICIERYLAVLHPVTFLRYKGIKYRIAATVAAWLMASAYGVNLANAMIFPDYIYTFVFIIALSVVSFCCVSVLCALKHPGPGDTHISKRTGRDGGNQQKRNAFKTIFSALLLILFTYLPQTILIFFNGTGVDQILFVCSVVPFINSVNVFGVIITPLLKLYKESHQQCLKHQKEIKVT</sequence>
<evidence type="ECO:0000256" key="8">
    <source>
        <dbReference type="ARBA" id="ARBA00023224"/>
    </source>
</evidence>
<dbReference type="InterPro" id="IPR017452">
    <property type="entry name" value="GPCR_Rhodpsn_7TM"/>
</dbReference>
<feature type="transmembrane region" description="Helical" evidence="9">
    <location>
        <begin position="146"/>
        <end position="166"/>
    </location>
</feature>
<evidence type="ECO:0000256" key="1">
    <source>
        <dbReference type="ARBA" id="ARBA00004141"/>
    </source>
</evidence>
<feature type="domain" description="G-protein coupled receptors family 1 profile" evidence="10">
    <location>
        <begin position="49"/>
        <end position="298"/>
    </location>
</feature>